<feature type="non-terminal residue" evidence="1">
    <location>
        <position position="1"/>
    </location>
</feature>
<sequence length="42" mass="4570">THLVQRVRTTSHVVVANPEATQWGRTAPGVGCCHWCSPVQCP</sequence>
<dbReference type="EMBL" id="DQ845780">
    <property type="protein sequence ID" value="ABI75259.1"/>
    <property type="molecule type" value="Genomic_RNA"/>
</dbReference>
<evidence type="ECO:0000313" key="1">
    <source>
        <dbReference type="EMBL" id="ABI75259.1"/>
    </source>
</evidence>
<protein>
    <submittedName>
        <fullName evidence="1">Capsid protein</fullName>
    </submittedName>
</protein>
<name>Q09PI1_9CALI</name>
<organism evidence="1">
    <name type="scientific">Sapovirus Hu/Dhaka/708/2005/BGD</name>
    <dbReference type="NCBI Taxonomy" id="400382"/>
    <lineage>
        <taxon>Viruses</taxon>
        <taxon>Riboviria</taxon>
        <taxon>Orthornavirae</taxon>
        <taxon>Pisuviricota</taxon>
        <taxon>Pisoniviricetes</taxon>
        <taxon>Picornavirales</taxon>
        <taxon>Caliciviridae</taxon>
        <taxon>Sapovirus</taxon>
        <taxon>Sapovirus sapporoense</taxon>
        <taxon>Sapporo virus</taxon>
    </lineage>
</organism>
<proteinExistence type="predicted"/>
<accession>Q09PI1</accession>
<reference evidence="1" key="1">
    <citation type="journal article" date="2007" name="J. Med. Virol.">
        <title>Prevalence of sapovirus infection among infants and children with acute gastroenteritis in Dhaka City, Bangladesh during 2004-2005.</title>
        <authorList>
            <person name="Dey S.K."/>
            <person name="Phan T.G."/>
            <person name="Nguyen T.A."/>
            <person name="Nishio O."/>
            <person name="Salim A.F."/>
            <person name="Yagyu F."/>
            <person name="Okitsu S."/>
            <person name="Ushijima H."/>
        </authorList>
    </citation>
    <scope>NUCLEOTIDE SEQUENCE</scope>
    <source>
        <strain evidence="1">Hu/Dhaka/708/2005/BGD</strain>
    </source>
</reference>